<name>A0A0H1B249_9EURO</name>
<accession>A0A0H1B249</accession>
<dbReference type="AlphaFoldDB" id="A0A0H1B249"/>
<keyword evidence="2" id="KW-1185">Reference proteome</keyword>
<comment type="caution">
    <text evidence="1">The sequence shown here is derived from an EMBL/GenBank/DDBJ whole genome shotgun (WGS) entry which is preliminary data.</text>
</comment>
<dbReference type="EMBL" id="LDEV01003637">
    <property type="protein sequence ID" value="KLJ05430.1"/>
    <property type="molecule type" value="Genomic_DNA"/>
</dbReference>
<proteinExistence type="predicted"/>
<sequence length="84" mass="9357">MMVPPCLRNLSLSMAQYRARTPLTRCTGGPVGQASVQLVRHQFGRQRVCGGLMFKAGGMPMRCFMISGKTGRRLRSRLFTKGPR</sequence>
<reference evidence="2" key="1">
    <citation type="journal article" date="2015" name="PLoS Genet.">
        <title>The dynamic genome and transcriptome of the human fungal pathogen Blastomyces and close relative Emmonsia.</title>
        <authorList>
            <person name="Munoz J.F."/>
            <person name="Gauthier G.M."/>
            <person name="Desjardins C.A."/>
            <person name="Gallo J.E."/>
            <person name="Holder J."/>
            <person name="Sullivan T.D."/>
            <person name="Marty A.J."/>
            <person name="Carmen J.C."/>
            <person name="Chen Z."/>
            <person name="Ding L."/>
            <person name="Gujja S."/>
            <person name="Magrini V."/>
            <person name="Misas E."/>
            <person name="Mitreva M."/>
            <person name="Priest M."/>
            <person name="Saif S."/>
            <person name="Whiston E.A."/>
            <person name="Young S."/>
            <person name="Zeng Q."/>
            <person name="Goldman W.E."/>
            <person name="Mardis E.R."/>
            <person name="Taylor J.W."/>
            <person name="McEwen J.G."/>
            <person name="Clay O.K."/>
            <person name="Klein B.S."/>
            <person name="Cuomo C.A."/>
        </authorList>
    </citation>
    <scope>NUCLEOTIDE SEQUENCE [LARGE SCALE GENOMIC DNA]</scope>
    <source>
        <strain evidence="2">UAMH 139</strain>
    </source>
</reference>
<organism evidence="1 2">
    <name type="scientific">Blastomyces silverae</name>
    <dbReference type="NCBI Taxonomy" id="2060906"/>
    <lineage>
        <taxon>Eukaryota</taxon>
        <taxon>Fungi</taxon>
        <taxon>Dikarya</taxon>
        <taxon>Ascomycota</taxon>
        <taxon>Pezizomycotina</taxon>
        <taxon>Eurotiomycetes</taxon>
        <taxon>Eurotiomycetidae</taxon>
        <taxon>Onygenales</taxon>
        <taxon>Ajellomycetaceae</taxon>
        <taxon>Blastomyces</taxon>
    </lineage>
</organism>
<gene>
    <name evidence="1" type="ORF">EMPG_11075</name>
</gene>
<dbReference type="Proteomes" id="UP000053573">
    <property type="component" value="Unassembled WGS sequence"/>
</dbReference>
<evidence type="ECO:0000313" key="1">
    <source>
        <dbReference type="EMBL" id="KLJ05430.1"/>
    </source>
</evidence>
<evidence type="ECO:0000313" key="2">
    <source>
        <dbReference type="Proteomes" id="UP000053573"/>
    </source>
</evidence>
<protein>
    <submittedName>
        <fullName evidence="1">Uncharacterized protein</fullName>
    </submittedName>
</protein>